<evidence type="ECO:0000313" key="7">
    <source>
        <dbReference type="Proteomes" id="UP000245708"/>
    </source>
</evidence>
<dbReference type="Gene3D" id="1.10.10.10">
    <property type="entry name" value="Winged helix-like DNA-binding domain superfamily/Winged helix DNA-binding domain"/>
    <property type="match status" value="1"/>
</dbReference>
<dbReference type="InterPro" id="IPR001077">
    <property type="entry name" value="COMT_C"/>
</dbReference>
<dbReference type="Pfam" id="PF00891">
    <property type="entry name" value="Methyltransf_2"/>
    <property type="match status" value="1"/>
</dbReference>
<keyword evidence="2 6" id="KW-0808">Transferase</keyword>
<evidence type="ECO:0000256" key="1">
    <source>
        <dbReference type="ARBA" id="ARBA00022603"/>
    </source>
</evidence>
<dbReference type="PROSITE" id="PS51683">
    <property type="entry name" value="SAM_OMT_II"/>
    <property type="match status" value="1"/>
</dbReference>
<dbReference type="Proteomes" id="UP000245708">
    <property type="component" value="Unassembled WGS sequence"/>
</dbReference>
<dbReference type="GO" id="GO:0032259">
    <property type="term" value="P:methylation"/>
    <property type="evidence" value="ECO:0007669"/>
    <property type="project" value="UniProtKB-KW"/>
</dbReference>
<name>A0A316GNN9_9RHOB</name>
<dbReference type="PANTHER" id="PTHR43712:SF2">
    <property type="entry name" value="O-METHYLTRANSFERASE CICE"/>
    <property type="match status" value="1"/>
</dbReference>
<proteinExistence type="predicted"/>
<dbReference type="GO" id="GO:0046983">
    <property type="term" value="F:protein dimerization activity"/>
    <property type="evidence" value="ECO:0007669"/>
    <property type="project" value="InterPro"/>
</dbReference>
<accession>A0A316GNN9</accession>
<dbReference type="InterPro" id="IPR012967">
    <property type="entry name" value="COMT_dimerisation"/>
</dbReference>
<organism evidence="6 7">
    <name type="scientific">Roseicyclus mahoneyensis</name>
    <dbReference type="NCBI Taxonomy" id="164332"/>
    <lineage>
        <taxon>Bacteria</taxon>
        <taxon>Pseudomonadati</taxon>
        <taxon>Pseudomonadota</taxon>
        <taxon>Alphaproteobacteria</taxon>
        <taxon>Rhodobacterales</taxon>
        <taxon>Roseobacteraceae</taxon>
        <taxon>Roseicyclus</taxon>
    </lineage>
</organism>
<keyword evidence="1 6" id="KW-0489">Methyltransferase</keyword>
<dbReference type="CDD" id="cd02440">
    <property type="entry name" value="AdoMet_MTases"/>
    <property type="match status" value="1"/>
</dbReference>
<protein>
    <submittedName>
        <fullName evidence="6">Demethylspheroidene O-methyltransferase</fullName>
    </submittedName>
</protein>
<reference evidence="6 7" key="1">
    <citation type="submission" date="2018-05" db="EMBL/GenBank/DDBJ databases">
        <title>Genomic Encyclopedia of Type Strains, Phase IV (KMG-IV): sequencing the most valuable type-strain genomes for metagenomic binning, comparative biology and taxonomic classification.</title>
        <authorList>
            <person name="Goeker M."/>
        </authorList>
    </citation>
    <scope>NUCLEOTIDE SEQUENCE [LARGE SCALE GENOMIC DNA]</scope>
    <source>
        <strain evidence="6 7">DSM 16097</strain>
    </source>
</reference>
<dbReference type="OrthoDB" id="7418600at2"/>
<evidence type="ECO:0000313" key="6">
    <source>
        <dbReference type="EMBL" id="PWK61570.1"/>
    </source>
</evidence>
<comment type="caution">
    <text evidence="6">The sequence shown here is derived from an EMBL/GenBank/DDBJ whole genome shotgun (WGS) entry which is preliminary data.</text>
</comment>
<dbReference type="PANTHER" id="PTHR43712">
    <property type="entry name" value="PUTATIVE (AFU_ORTHOLOGUE AFUA_4G14580)-RELATED"/>
    <property type="match status" value="1"/>
</dbReference>
<evidence type="ECO:0000259" key="5">
    <source>
        <dbReference type="Pfam" id="PF08100"/>
    </source>
</evidence>
<evidence type="ECO:0000259" key="4">
    <source>
        <dbReference type="Pfam" id="PF00891"/>
    </source>
</evidence>
<gene>
    <name evidence="6" type="ORF">C7455_102259</name>
</gene>
<dbReference type="GO" id="GO:0008171">
    <property type="term" value="F:O-methyltransferase activity"/>
    <property type="evidence" value="ECO:0007669"/>
    <property type="project" value="InterPro"/>
</dbReference>
<sequence>MAVADQTDPDRPRLRDRLYAWKTGLLRSRRFQTWAARTPVAARIARKDGEALFDLVAGFLHSQVLMAFVQLDLADHLLTQPRTVEGLALRTGINPHRMRVLCQAAAALGLMQRQRDGRFALGRLGAALPGIPGLAQMIRHHDVLYRDMADPVAFFRDAPDTELAAFWPYVFGAGGHIDPDTAATYSELMAQSQTLVAEEALRVLDLKSIRTLLDVGGGTGAFLSAVGKAWPELRLHLFDLPQVIDPATARFAEAGLADRTKTTGGSFRTDVLPAGADAISLIRVLYDHADDTVRQLLLKAHAALPDGGRIIISEPMSGGDRPDRPGDAYFGLYCLAMGTGRARSAAEISTHLEAAGFTDIRIRKTARPFITSVVEARKL</sequence>
<evidence type="ECO:0000256" key="2">
    <source>
        <dbReference type="ARBA" id="ARBA00022679"/>
    </source>
</evidence>
<dbReference type="InterPro" id="IPR016461">
    <property type="entry name" value="COMT-like"/>
</dbReference>
<dbReference type="SUPFAM" id="SSF53335">
    <property type="entry name" value="S-adenosyl-L-methionine-dependent methyltransferases"/>
    <property type="match status" value="1"/>
</dbReference>
<dbReference type="RefSeq" id="WP_109666580.1">
    <property type="nucleotide sequence ID" value="NZ_QGGW01000002.1"/>
</dbReference>
<dbReference type="Pfam" id="PF08100">
    <property type="entry name" value="Dimerisation"/>
    <property type="match status" value="1"/>
</dbReference>
<feature type="domain" description="O-methyltransferase C-terminal" evidence="4">
    <location>
        <begin position="145"/>
        <end position="357"/>
    </location>
</feature>
<feature type="domain" description="O-methyltransferase dimerisation" evidence="5">
    <location>
        <begin position="54"/>
        <end position="125"/>
    </location>
</feature>
<keyword evidence="7" id="KW-1185">Reference proteome</keyword>
<dbReference type="InterPro" id="IPR029063">
    <property type="entry name" value="SAM-dependent_MTases_sf"/>
</dbReference>
<dbReference type="InterPro" id="IPR036390">
    <property type="entry name" value="WH_DNA-bd_sf"/>
</dbReference>
<evidence type="ECO:0000256" key="3">
    <source>
        <dbReference type="ARBA" id="ARBA00022691"/>
    </source>
</evidence>
<keyword evidence="3" id="KW-0949">S-adenosyl-L-methionine</keyword>
<dbReference type="Gene3D" id="3.40.50.150">
    <property type="entry name" value="Vaccinia Virus protein VP39"/>
    <property type="match status" value="1"/>
</dbReference>
<dbReference type="SUPFAM" id="SSF46785">
    <property type="entry name" value="Winged helix' DNA-binding domain"/>
    <property type="match status" value="1"/>
</dbReference>
<dbReference type="InterPro" id="IPR036388">
    <property type="entry name" value="WH-like_DNA-bd_sf"/>
</dbReference>
<dbReference type="EMBL" id="QGGW01000002">
    <property type="protein sequence ID" value="PWK61570.1"/>
    <property type="molecule type" value="Genomic_DNA"/>
</dbReference>
<dbReference type="AlphaFoldDB" id="A0A316GNN9"/>